<keyword evidence="3" id="KW-1185">Reference proteome</keyword>
<dbReference type="Proteomes" id="UP000023152">
    <property type="component" value="Unassembled WGS sequence"/>
</dbReference>
<keyword evidence="1" id="KW-1133">Transmembrane helix</keyword>
<proteinExistence type="predicted"/>
<sequence length="305" mass="35602">MKEDNEEAIVPAAVSGKRAKAWQPKITITRITVGGNLLSNTREIDRGNEEKIGQDKFTLEHLSKITTFNTSVTTLIGLLGILGQVYIFRYWYRRVGNFIQNAKVYKSQIEALQPPSNPILQEDYSSGQQWAISSNWPMHCIKVFCAVVSMESSLHAFIPYIEKKNGTPLHRYEPKMFPTWATTRFMSTIASYIATGAFLNGLMLCFWATMFGWNSFWKWLNGYTQMIIGYFVYICIDHFAVRGWLINKIMLAKNGSVKREYEEWFQYLLPLLDFMYLPLALLYGMYRMLNWCDIFFFLFYSFSIY</sequence>
<reference evidence="2 3" key="1">
    <citation type="journal article" date="2013" name="Curr. Biol.">
        <title>The Genome of the Foraminiferan Reticulomyxa filosa.</title>
        <authorList>
            <person name="Glockner G."/>
            <person name="Hulsmann N."/>
            <person name="Schleicher M."/>
            <person name="Noegel A.A."/>
            <person name="Eichinger L."/>
            <person name="Gallinger C."/>
            <person name="Pawlowski J."/>
            <person name="Sierra R."/>
            <person name="Euteneuer U."/>
            <person name="Pillet L."/>
            <person name="Moustafa A."/>
            <person name="Platzer M."/>
            <person name="Groth M."/>
            <person name="Szafranski K."/>
            <person name="Schliwa M."/>
        </authorList>
    </citation>
    <scope>NUCLEOTIDE SEQUENCE [LARGE SCALE GENOMIC DNA]</scope>
</reference>
<evidence type="ECO:0000313" key="2">
    <source>
        <dbReference type="EMBL" id="ETN99604.1"/>
    </source>
</evidence>
<dbReference type="EMBL" id="ASPP01043463">
    <property type="protein sequence ID" value="ETN99604.1"/>
    <property type="molecule type" value="Genomic_DNA"/>
</dbReference>
<accession>X6LFT5</accession>
<keyword evidence="1" id="KW-0812">Transmembrane</keyword>
<organism evidence="2 3">
    <name type="scientific">Reticulomyxa filosa</name>
    <dbReference type="NCBI Taxonomy" id="46433"/>
    <lineage>
        <taxon>Eukaryota</taxon>
        <taxon>Sar</taxon>
        <taxon>Rhizaria</taxon>
        <taxon>Retaria</taxon>
        <taxon>Foraminifera</taxon>
        <taxon>Monothalamids</taxon>
        <taxon>Reticulomyxidae</taxon>
        <taxon>Reticulomyxa</taxon>
    </lineage>
</organism>
<protein>
    <submittedName>
        <fullName evidence="2">Uncharacterized protein</fullName>
    </submittedName>
</protein>
<comment type="caution">
    <text evidence="2">The sequence shown here is derived from an EMBL/GenBank/DDBJ whole genome shotgun (WGS) entry which is preliminary data.</text>
</comment>
<gene>
    <name evidence="2" type="ORF">RFI_37866</name>
</gene>
<feature type="transmembrane region" description="Helical" evidence="1">
    <location>
        <begin position="189"/>
        <end position="211"/>
    </location>
</feature>
<evidence type="ECO:0000313" key="3">
    <source>
        <dbReference type="Proteomes" id="UP000023152"/>
    </source>
</evidence>
<dbReference type="AlphaFoldDB" id="X6LFT5"/>
<feature type="transmembrane region" description="Helical" evidence="1">
    <location>
        <begin position="72"/>
        <end position="92"/>
    </location>
</feature>
<evidence type="ECO:0000256" key="1">
    <source>
        <dbReference type="SAM" id="Phobius"/>
    </source>
</evidence>
<feature type="transmembrane region" description="Helical" evidence="1">
    <location>
        <begin position="267"/>
        <end position="286"/>
    </location>
</feature>
<keyword evidence="1" id="KW-0472">Membrane</keyword>
<name>X6LFT5_RETFI</name>
<feature type="transmembrane region" description="Helical" evidence="1">
    <location>
        <begin position="223"/>
        <end position="246"/>
    </location>
</feature>